<dbReference type="GO" id="GO:0015293">
    <property type="term" value="F:symporter activity"/>
    <property type="evidence" value="ECO:0007669"/>
    <property type="project" value="UniProtKB-KW"/>
</dbReference>
<evidence type="ECO:0000256" key="7">
    <source>
        <dbReference type="SAM" id="Phobius"/>
    </source>
</evidence>
<feature type="transmembrane region" description="Helical" evidence="7">
    <location>
        <begin position="406"/>
        <end position="431"/>
    </location>
</feature>
<keyword evidence="3 7" id="KW-0812">Transmembrane</keyword>
<dbReference type="Pfam" id="PF07690">
    <property type="entry name" value="MFS_1"/>
    <property type="match status" value="1"/>
</dbReference>
<evidence type="ECO:0000259" key="8">
    <source>
        <dbReference type="PROSITE" id="PS50850"/>
    </source>
</evidence>
<evidence type="ECO:0000256" key="5">
    <source>
        <dbReference type="ARBA" id="ARBA00022989"/>
    </source>
</evidence>
<dbReference type="FunFam" id="1.20.1250.20:FF:000003">
    <property type="entry name" value="Solute carrier family 17 member 3"/>
    <property type="match status" value="1"/>
</dbReference>
<evidence type="ECO:0000256" key="1">
    <source>
        <dbReference type="ARBA" id="ARBA00004141"/>
    </source>
</evidence>
<keyword evidence="10" id="KW-1185">Reference proteome</keyword>
<dbReference type="GO" id="GO:0006820">
    <property type="term" value="P:monoatomic anion transport"/>
    <property type="evidence" value="ECO:0007669"/>
    <property type="project" value="TreeGrafter"/>
</dbReference>
<comment type="caution">
    <text evidence="9">The sequence shown here is derived from an EMBL/GenBank/DDBJ whole genome shotgun (WGS) entry which is preliminary data.</text>
</comment>
<feature type="transmembrane region" description="Helical" evidence="7">
    <location>
        <begin position="21"/>
        <end position="45"/>
    </location>
</feature>
<keyword evidence="5 7" id="KW-1133">Transmembrane helix</keyword>
<dbReference type="FunFam" id="1.20.1250.20:FF:000423">
    <property type="entry name" value="Putative inorganic phosphate cotransporter-like Protein"/>
    <property type="match status" value="1"/>
</dbReference>
<dbReference type="InterPro" id="IPR020846">
    <property type="entry name" value="MFS_dom"/>
</dbReference>
<gene>
    <name evidence="9" type="ORF">Zmor_022623</name>
</gene>
<protein>
    <recommendedName>
        <fullName evidence="8">Major facilitator superfamily (MFS) profile domain-containing protein</fullName>
    </recommendedName>
</protein>
<dbReference type="EMBL" id="JALNTZ010000007">
    <property type="protein sequence ID" value="KAJ3644926.1"/>
    <property type="molecule type" value="Genomic_DNA"/>
</dbReference>
<evidence type="ECO:0000256" key="3">
    <source>
        <dbReference type="ARBA" id="ARBA00022692"/>
    </source>
</evidence>
<dbReference type="Proteomes" id="UP001168821">
    <property type="component" value="Unassembled WGS sequence"/>
</dbReference>
<name>A0AA38HWT3_9CUCU</name>
<feature type="transmembrane region" description="Helical" evidence="7">
    <location>
        <begin position="213"/>
        <end position="235"/>
    </location>
</feature>
<dbReference type="GO" id="GO:0016020">
    <property type="term" value="C:membrane"/>
    <property type="evidence" value="ECO:0007669"/>
    <property type="project" value="UniProtKB-SubCell"/>
</dbReference>
<dbReference type="SUPFAM" id="SSF103473">
    <property type="entry name" value="MFS general substrate transporter"/>
    <property type="match status" value="1"/>
</dbReference>
<evidence type="ECO:0000256" key="6">
    <source>
        <dbReference type="ARBA" id="ARBA00023136"/>
    </source>
</evidence>
<feature type="transmembrane region" description="Helical" evidence="7">
    <location>
        <begin position="375"/>
        <end position="394"/>
    </location>
</feature>
<evidence type="ECO:0000256" key="4">
    <source>
        <dbReference type="ARBA" id="ARBA00022847"/>
    </source>
</evidence>
<evidence type="ECO:0000256" key="2">
    <source>
        <dbReference type="ARBA" id="ARBA00022448"/>
    </source>
</evidence>
<feature type="transmembrane region" description="Helical" evidence="7">
    <location>
        <begin position="90"/>
        <end position="110"/>
    </location>
</feature>
<feature type="domain" description="Major facilitator superfamily (MFS) profile" evidence="8">
    <location>
        <begin position="23"/>
        <end position="467"/>
    </location>
</feature>
<evidence type="ECO:0000313" key="10">
    <source>
        <dbReference type="Proteomes" id="UP001168821"/>
    </source>
</evidence>
<keyword evidence="2" id="KW-0813">Transport</keyword>
<feature type="transmembrane region" description="Helical" evidence="7">
    <location>
        <begin position="117"/>
        <end position="138"/>
    </location>
</feature>
<dbReference type="CDD" id="cd17318">
    <property type="entry name" value="MFS_SLC17"/>
    <property type="match status" value="1"/>
</dbReference>
<dbReference type="PANTHER" id="PTHR11662:SF415">
    <property type="entry name" value="AT30085P-RELATED"/>
    <property type="match status" value="1"/>
</dbReference>
<sequence>MDSTRSLGGRFTNCILIPQRYLLGIMASLATFTSHTLRVTISLAITEMVEKKNETLVDNKDRCPIIDNATYVAVKNHDVLYDWDEHQQGIILSSFYWGYTVTHIPCALLAEKYGSKHVLGSGMLLNTVLTIFLPLVITSTGGDWVILVVLRVIMGLGQGMVYPVITTLLSQWVPRKDHGFMSSLSFAGGIMGTVVTNSVGGFLISWSEQWDTVFYFFGLLGLTWNIAWQLLCYSYPRTHPCIKPKEKEYLYHELAEHVSEESLKTPWNEMFTSLPVWTYIIVQVGHDWGWYTMVSDLPKYMNGVLRFNFKENGALSAAPYITMYLATLGSGFLADWLIYKKYFSIRLTRQIFGAIGSLGPAVFIVLASYVGCQKYIAVTFFTLCMLCMGFYYPGVKVNALDLSPNFSGTIMALANGIGVISGMAAPAVVGILAPNQTLSEWRFVFWFTFFILSGTFLIFLFLFSEEIQPWNYGVDDEE</sequence>
<feature type="transmembrane region" description="Helical" evidence="7">
    <location>
        <begin position="313"/>
        <end position="339"/>
    </location>
</feature>
<dbReference type="InterPro" id="IPR050382">
    <property type="entry name" value="MFS_Na/Anion_cotransporter"/>
</dbReference>
<feature type="transmembrane region" description="Helical" evidence="7">
    <location>
        <begin position="144"/>
        <end position="165"/>
    </location>
</feature>
<proteinExistence type="predicted"/>
<dbReference type="PANTHER" id="PTHR11662">
    <property type="entry name" value="SOLUTE CARRIER FAMILY 17"/>
    <property type="match status" value="1"/>
</dbReference>
<comment type="subcellular location">
    <subcellularLocation>
        <location evidence="1">Membrane</location>
        <topology evidence="1">Multi-pass membrane protein</topology>
    </subcellularLocation>
</comment>
<evidence type="ECO:0000313" key="9">
    <source>
        <dbReference type="EMBL" id="KAJ3644926.1"/>
    </source>
</evidence>
<keyword evidence="4" id="KW-0769">Symport</keyword>
<keyword evidence="6 7" id="KW-0472">Membrane</keyword>
<reference evidence="9" key="1">
    <citation type="journal article" date="2023" name="G3 (Bethesda)">
        <title>Whole genome assemblies of Zophobas morio and Tenebrio molitor.</title>
        <authorList>
            <person name="Kaur S."/>
            <person name="Stinson S.A."/>
            <person name="diCenzo G.C."/>
        </authorList>
    </citation>
    <scope>NUCLEOTIDE SEQUENCE</scope>
    <source>
        <strain evidence="9">QUZm001</strain>
    </source>
</reference>
<feature type="transmembrane region" description="Helical" evidence="7">
    <location>
        <begin position="443"/>
        <end position="463"/>
    </location>
</feature>
<dbReference type="PROSITE" id="PS50850">
    <property type="entry name" value="MFS"/>
    <property type="match status" value="1"/>
</dbReference>
<dbReference type="InterPro" id="IPR036259">
    <property type="entry name" value="MFS_trans_sf"/>
</dbReference>
<feature type="transmembrane region" description="Helical" evidence="7">
    <location>
        <begin position="351"/>
        <end position="369"/>
    </location>
</feature>
<dbReference type="InterPro" id="IPR011701">
    <property type="entry name" value="MFS"/>
</dbReference>
<feature type="transmembrane region" description="Helical" evidence="7">
    <location>
        <begin position="186"/>
        <end position="207"/>
    </location>
</feature>
<accession>A0AA38HWT3</accession>
<dbReference type="Gene3D" id="1.20.1250.20">
    <property type="entry name" value="MFS general substrate transporter like domains"/>
    <property type="match status" value="2"/>
</dbReference>
<organism evidence="9 10">
    <name type="scientific">Zophobas morio</name>
    <dbReference type="NCBI Taxonomy" id="2755281"/>
    <lineage>
        <taxon>Eukaryota</taxon>
        <taxon>Metazoa</taxon>
        <taxon>Ecdysozoa</taxon>
        <taxon>Arthropoda</taxon>
        <taxon>Hexapoda</taxon>
        <taxon>Insecta</taxon>
        <taxon>Pterygota</taxon>
        <taxon>Neoptera</taxon>
        <taxon>Endopterygota</taxon>
        <taxon>Coleoptera</taxon>
        <taxon>Polyphaga</taxon>
        <taxon>Cucujiformia</taxon>
        <taxon>Tenebrionidae</taxon>
        <taxon>Zophobas</taxon>
    </lineage>
</organism>
<dbReference type="AlphaFoldDB" id="A0AA38HWT3"/>